<evidence type="ECO:0000313" key="9">
    <source>
        <dbReference type="Proteomes" id="UP001556196"/>
    </source>
</evidence>
<dbReference type="NCBIfam" id="TIGR02937">
    <property type="entry name" value="sigma70-ECF"/>
    <property type="match status" value="1"/>
</dbReference>
<feature type="domain" description="RNA polymerase sigma-70 region 2" evidence="6">
    <location>
        <begin position="24"/>
        <end position="92"/>
    </location>
</feature>
<dbReference type="PANTHER" id="PTHR43133:SF62">
    <property type="entry name" value="RNA POLYMERASE SIGMA FACTOR SIGZ"/>
    <property type="match status" value="1"/>
</dbReference>
<evidence type="ECO:0000259" key="7">
    <source>
        <dbReference type="Pfam" id="PF04545"/>
    </source>
</evidence>
<sequence length="182" mass="20841">MEFDPVRLITRVASRQDRGAFAELFQHYAPRVKSMMMRRGASADRADDLAQETLLRLWRKAGQFDPRRANASAWVFAIARNVSVDLARRDGRAAAWLLEQDDTEEYDQDQPDQHLILAEREEIVRSTMAKLTDEQLHVIRLSFFDGLAHSEISEVLGIPLGTVKSRIRLALQRLRDGLGDLR</sequence>
<evidence type="ECO:0000259" key="6">
    <source>
        <dbReference type="Pfam" id="PF04542"/>
    </source>
</evidence>
<comment type="similarity">
    <text evidence="1">Belongs to the sigma-70 factor family. ECF subfamily.</text>
</comment>
<evidence type="ECO:0000313" key="8">
    <source>
        <dbReference type="EMBL" id="MEW9805016.1"/>
    </source>
</evidence>
<feature type="domain" description="RNA polymerase sigma-70 region 4" evidence="7">
    <location>
        <begin position="128"/>
        <end position="175"/>
    </location>
</feature>
<keyword evidence="5" id="KW-0804">Transcription</keyword>
<keyword evidence="9" id="KW-1185">Reference proteome</keyword>
<dbReference type="InterPro" id="IPR013324">
    <property type="entry name" value="RNA_pol_sigma_r3/r4-like"/>
</dbReference>
<dbReference type="SUPFAM" id="SSF88659">
    <property type="entry name" value="Sigma3 and sigma4 domains of RNA polymerase sigma factors"/>
    <property type="match status" value="1"/>
</dbReference>
<dbReference type="Gene3D" id="1.10.10.10">
    <property type="entry name" value="Winged helix-like DNA-binding domain superfamily/Winged helix DNA-binding domain"/>
    <property type="match status" value="1"/>
</dbReference>
<dbReference type="CDD" id="cd06171">
    <property type="entry name" value="Sigma70_r4"/>
    <property type="match status" value="1"/>
</dbReference>
<evidence type="ECO:0000256" key="2">
    <source>
        <dbReference type="ARBA" id="ARBA00023015"/>
    </source>
</evidence>
<name>A0ABV3QVE4_9HYPH</name>
<protein>
    <submittedName>
        <fullName evidence="8">Sigma-70 family RNA polymerase sigma factor</fullName>
    </submittedName>
</protein>
<dbReference type="InterPro" id="IPR039425">
    <property type="entry name" value="RNA_pol_sigma-70-like"/>
</dbReference>
<dbReference type="InterPro" id="IPR007630">
    <property type="entry name" value="RNA_pol_sigma70_r4"/>
</dbReference>
<proteinExistence type="inferred from homology"/>
<reference evidence="8 9" key="1">
    <citation type="submission" date="2024-06" db="EMBL/GenBank/DDBJ databases">
        <authorList>
            <person name="Tuo L."/>
        </authorList>
    </citation>
    <scope>NUCLEOTIDE SEQUENCE [LARGE SCALE GENOMIC DNA]</scope>
    <source>
        <strain evidence="8 9">ZMM04-5</strain>
    </source>
</reference>
<dbReference type="Pfam" id="PF04545">
    <property type="entry name" value="Sigma70_r4"/>
    <property type="match status" value="1"/>
</dbReference>
<dbReference type="Proteomes" id="UP001556196">
    <property type="component" value="Unassembled WGS sequence"/>
</dbReference>
<organism evidence="8 9">
    <name type="scientific">Mesorhizobium marinum</name>
    <dbReference type="NCBI Taxonomy" id="3228790"/>
    <lineage>
        <taxon>Bacteria</taxon>
        <taxon>Pseudomonadati</taxon>
        <taxon>Pseudomonadota</taxon>
        <taxon>Alphaproteobacteria</taxon>
        <taxon>Hyphomicrobiales</taxon>
        <taxon>Phyllobacteriaceae</taxon>
        <taxon>Mesorhizobium</taxon>
    </lineage>
</organism>
<dbReference type="Pfam" id="PF04542">
    <property type="entry name" value="Sigma70_r2"/>
    <property type="match status" value="1"/>
</dbReference>
<comment type="caution">
    <text evidence="8">The sequence shown here is derived from an EMBL/GenBank/DDBJ whole genome shotgun (WGS) entry which is preliminary data.</text>
</comment>
<dbReference type="InterPro" id="IPR036388">
    <property type="entry name" value="WH-like_DNA-bd_sf"/>
</dbReference>
<evidence type="ECO:0000256" key="5">
    <source>
        <dbReference type="ARBA" id="ARBA00023163"/>
    </source>
</evidence>
<accession>A0ABV3QVE4</accession>
<keyword evidence="4" id="KW-0238">DNA-binding</keyword>
<keyword evidence="3" id="KW-0731">Sigma factor</keyword>
<dbReference type="SUPFAM" id="SSF88946">
    <property type="entry name" value="Sigma2 domain of RNA polymerase sigma factors"/>
    <property type="match status" value="1"/>
</dbReference>
<evidence type="ECO:0000256" key="3">
    <source>
        <dbReference type="ARBA" id="ARBA00023082"/>
    </source>
</evidence>
<dbReference type="EMBL" id="JBFOCI010000001">
    <property type="protein sequence ID" value="MEW9805016.1"/>
    <property type="molecule type" value="Genomic_DNA"/>
</dbReference>
<dbReference type="InterPro" id="IPR014284">
    <property type="entry name" value="RNA_pol_sigma-70_dom"/>
</dbReference>
<dbReference type="InterPro" id="IPR013325">
    <property type="entry name" value="RNA_pol_sigma_r2"/>
</dbReference>
<keyword evidence="2" id="KW-0805">Transcription regulation</keyword>
<evidence type="ECO:0000256" key="4">
    <source>
        <dbReference type="ARBA" id="ARBA00023125"/>
    </source>
</evidence>
<gene>
    <name evidence="8" type="ORF">ABUE31_03340</name>
</gene>
<dbReference type="InterPro" id="IPR007627">
    <property type="entry name" value="RNA_pol_sigma70_r2"/>
</dbReference>
<dbReference type="Gene3D" id="1.10.1740.10">
    <property type="match status" value="1"/>
</dbReference>
<dbReference type="PANTHER" id="PTHR43133">
    <property type="entry name" value="RNA POLYMERASE ECF-TYPE SIGMA FACTO"/>
    <property type="match status" value="1"/>
</dbReference>
<evidence type="ECO:0000256" key="1">
    <source>
        <dbReference type="ARBA" id="ARBA00010641"/>
    </source>
</evidence>